<feature type="binding site" evidence="10">
    <location>
        <position position="263"/>
    </location>
    <ligand>
        <name>substrate</name>
    </ligand>
</feature>
<name>A0A1I4T0J2_9PROT</name>
<dbReference type="SMART" id="SM00984">
    <property type="entry name" value="UDPG_MGDP_dh_C"/>
    <property type="match status" value="1"/>
</dbReference>
<feature type="binding site" evidence="10">
    <location>
        <begin position="155"/>
        <end position="158"/>
    </location>
    <ligand>
        <name>substrate</name>
    </ligand>
</feature>
<dbReference type="SUPFAM" id="SSF48179">
    <property type="entry name" value="6-phosphogluconate dehydrogenase C-terminal domain-like"/>
    <property type="match status" value="1"/>
</dbReference>
<feature type="binding site" evidence="10">
    <location>
        <position position="210"/>
    </location>
    <ligand>
        <name>substrate</name>
    </ligand>
</feature>
<feature type="binding site" evidence="11">
    <location>
        <position position="334"/>
    </location>
    <ligand>
        <name>NAD(+)</name>
        <dbReference type="ChEBI" id="CHEBI:57540"/>
    </ligand>
</feature>
<feature type="domain" description="UDP-glucose/GDP-mannose dehydrogenase C-terminal" evidence="12">
    <location>
        <begin position="320"/>
        <end position="424"/>
    </location>
</feature>
<dbReference type="InterPro" id="IPR028357">
    <property type="entry name" value="UDPglc_DH_bac"/>
</dbReference>
<dbReference type="PIRSF" id="PIRSF000124">
    <property type="entry name" value="UDPglc_GDPman_dh"/>
    <property type="match status" value="1"/>
</dbReference>
<feature type="binding site" evidence="11">
    <location>
        <position position="269"/>
    </location>
    <ligand>
        <name>NAD(+)</name>
        <dbReference type="ChEBI" id="CHEBI:57540"/>
    </ligand>
</feature>
<feature type="binding site" evidence="11">
    <location>
        <position position="121"/>
    </location>
    <ligand>
        <name>NAD(+)</name>
        <dbReference type="ChEBI" id="CHEBI:57540"/>
    </ligand>
</feature>
<dbReference type="InterPro" id="IPR014027">
    <property type="entry name" value="UDP-Glc/GDP-Man_DH_C"/>
</dbReference>
<dbReference type="UniPathway" id="UPA00038">
    <property type="reaction ID" value="UER00491"/>
</dbReference>
<evidence type="ECO:0000256" key="3">
    <source>
        <dbReference type="ARBA" id="ARBA00012954"/>
    </source>
</evidence>
<organism evidence="13 14">
    <name type="scientific">Nitrosomonas communis</name>
    <dbReference type="NCBI Taxonomy" id="44574"/>
    <lineage>
        <taxon>Bacteria</taxon>
        <taxon>Pseudomonadati</taxon>
        <taxon>Pseudomonadota</taxon>
        <taxon>Betaproteobacteria</taxon>
        <taxon>Nitrosomonadales</taxon>
        <taxon>Nitrosomonadaceae</taxon>
        <taxon>Nitrosomonas</taxon>
    </lineage>
</organism>
<comment type="catalytic activity">
    <reaction evidence="7 8">
        <text>UDP-alpha-D-glucose + 2 NAD(+) + H2O = UDP-alpha-D-glucuronate + 2 NADH + 3 H(+)</text>
        <dbReference type="Rhea" id="RHEA:23596"/>
        <dbReference type="ChEBI" id="CHEBI:15377"/>
        <dbReference type="ChEBI" id="CHEBI:15378"/>
        <dbReference type="ChEBI" id="CHEBI:57540"/>
        <dbReference type="ChEBI" id="CHEBI:57945"/>
        <dbReference type="ChEBI" id="CHEBI:58052"/>
        <dbReference type="ChEBI" id="CHEBI:58885"/>
        <dbReference type="EC" id="1.1.1.22"/>
    </reaction>
</comment>
<evidence type="ECO:0000256" key="9">
    <source>
        <dbReference type="PIRSR" id="PIRSR500134-1"/>
    </source>
</evidence>
<dbReference type="PANTHER" id="PTHR43750">
    <property type="entry name" value="UDP-GLUCOSE 6-DEHYDROGENASE TUAD"/>
    <property type="match status" value="1"/>
</dbReference>
<feature type="binding site" evidence="10">
    <location>
        <position position="327"/>
    </location>
    <ligand>
        <name>substrate</name>
    </ligand>
</feature>
<evidence type="ECO:0000256" key="6">
    <source>
        <dbReference type="ARBA" id="ARBA00023027"/>
    </source>
</evidence>
<accession>A0A1I4T0J2</accession>
<dbReference type="GO" id="GO:0000271">
    <property type="term" value="P:polysaccharide biosynthetic process"/>
    <property type="evidence" value="ECO:0007669"/>
    <property type="project" value="InterPro"/>
</dbReference>
<evidence type="ECO:0000256" key="11">
    <source>
        <dbReference type="PIRSR" id="PIRSR500134-3"/>
    </source>
</evidence>
<dbReference type="InterPro" id="IPR017476">
    <property type="entry name" value="UDP-Glc/GDP-Man"/>
</dbReference>
<evidence type="ECO:0000313" key="13">
    <source>
        <dbReference type="EMBL" id="SFM70090.1"/>
    </source>
</evidence>
<gene>
    <name evidence="13" type="ORF">SAMN05421863_104522</name>
</gene>
<protein>
    <recommendedName>
        <fullName evidence="4 8">UDP-glucose 6-dehydrogenase</fullName>
        <ecNumber evidence="3 8">1.1.1.22</ecNumber>
    </recommendedName>
</protein>
<dbReference type="Pfam" id="PF03721">
    <property type="entry name" value="UDPG_MGDP_dh_N"/>
    <property type="match status" value="1"/>
</dbReference>
<keyword evidence="6 8" id="KW-0520">NAD</keyword>
<dbReference type="InterPro" id="IPR008927">
    <property type="entry name" value="6-PGluconate_DH-like_C_sf"/>
</dbReference>
<evidence type="ECO:0000256" key="7">
    <source>
        <dbReference type="ARBA" id="ARBA00047473"/>
    </source>
</evidence>
<proteinExistence type="inferred from homology"/>
<dbReference type="PANTHER" id="PTHR43750:SF3">
    <property type="entry name" value="UDP-GLUCOSE 6-DEHYDROGENASE TUAD"/>
    <property type="match status" value="1"/>
</dbReference>
<dbReference type="InterPro" id="IPR014026">
    <property type="entry name" value="UDP-Glc/GDP-Man_DH_dimer"/>
</dbReference>
<dbReference type="AlphaFoldDB" id="A0A1I4T0J2"/>
<feature type="binding site" evidence="11">
    <location>
        <position position="35"/>
    </location>
    <ligand>
        <name>NAD(+)</name>
        <dbReference type="ChEBI" id="CHEBI:57540"/>
    </ligand>
</feature>
<feature type="binding site" evidence="11">
    <location>
        <position position="86"/>
    </location>
    <ligand>
        <name>NAD(+)</name>
        <dbReference type="ChEBI" id="CHEBI:57540"/>
    </ligand>
</feature>
<dbReference type="STRING" id="44574.AAW31_08035"/>
<dbReference type="Gene3D" id="3.40.50.720">
    <property type="entry name" value="NAD(P)-binding Rossmann-like Domain"/>
    <property type="match status" value="2"/>
</dbReference>
<feature type="binding site" evidence="11">
    <location>
        <position position="158"/>
    </location>
    <ligand>
        <name>NAD(+)</name>
        <dbReference type="ChEBI" id="CHEBI:57540"/>
    </ligand>
</feature>
<feature type="active site" description="Nucleophile" evidence="9">
    <location>
        <position position="266"/>
    </location>
</feature>
<dbReference type="GO" id="GO:0051287">
    <property type="term" value="F:NAD binding"/>
    <property type="evidence" value="ECO:0007669"/>
    <property type="project" value="InterPro"/>
</dbReference>
<evidence type="ECO:0000256" key="10">
    <source>
        <dbReference type="PIRSR" id="PIRSR500134-2"/>
    </source>
</evidence>
<evidence type="ECO:0000256" key="1">
    <source>
        <dbReference type="ARBA" id="ARBA00004701"/>
    </source>
</evidence>
<dbReference type="InterPro" id="IPR001732">
    <property type="entry name" value="UDP-Glc/GDP-Man_DH_N"/>
</dbReference>
<keyword evidence="5 8" id="KW-0560">Oxidoreductase</keyword>
<evidence type="ECO:0000256" key="2">
    <source>
        <dbReference type="ARBA" id="ARBA00006601"/>
    </source>
</evidence>
<reference evidence="14" key="1">
    <citation type="submission" date="2016-10" db="EMBL/GenBank/DDBJ databases">
        <authorList>
            <person name="Varghese N."/>
            <person name="Submissions S."/>
        </authorList>
    </citation>
    <scope>NUCLEOTIDE SEQUENCE [LARGE SCALE GENOMIC DNA]</scope>
    <source>
        <strain evidence="14">Nm44</strain>
    </source>
</reference>
<dbReference type="Pfam" id="PF00984">
    <property type="entry name" value="UDPG_MGDP_dh"/>
    <property type="match status" value="1"/>
</dbReference>
<dbReference type="GO" id="GO:0003979">
    <property type="term" value="F:UDP-glucose 6-dehydrogenase activity"/>
    <property type="evidence" value="ECO:0007669"/>
    <property type="project" value="UniProtKB-EC"/>
</dbReference>
<evidence type="ECO:0000256" key="4">
    <source>
        <dbReference type="ARBA" id="ARBA00015132"/>
    </source>
</evidence>
<sequence length="443" mass="48090">MRVTVIGAGYVGLVTSACFADVGNDVVCIDTDSKKIERLNHGEIPLREPGLDVIVARNSTAGRLKFSTSYHDAVAHASLIFIAVGTPSSEDGSADLSGVLSCAHALGQKIVRDTLVVIKSTVPVGTNDQVLAALQKEIQQCGANVQVRTASNPEFLKEGAAVDDFMRPDRIIVGVNDANSTDVLRALYLPFNRNRDRLFIMDVRSAEFTKYAANAMLALRISFMNEMANIADRLGVDIEEVRYGIGADPRIGPNFLYAGVGFGGSCFPKDLRALVRLADSIGESALLLRSSIQVNERQRGILFEKIKVFFGGNIQGKTIALWGLAFKANTDDMREAPSITLVDLLTRFGASVRAYDPAAIDNARQIFKTTQGITYTASAREACDGADVLAVVTEWLEFRSPDFEWLAATLTHKALFDGRNLYNPAFVRANGLQYFGVGRGHSN</sequence>
<dbReference type="GO" id="GO:0006065">
    <property type="term" value="P:UDP-glucuronate biosynthetic process"/>
    <property type="evidence" value="ECO:0007669"/>
    <property type="project" value="UniProtKB-UniPathway"/>
</dbReference>
<dbReference type="SUPFAM" id="SSF52413">
    <property type="entry name" value="UDP-glucose/GDP-mannose dehydrogenase C-terminal domain"/>
    <property type="match status" value="1"/>
</dbReference>
<dbReference type="EMBL" id="FOUB01000045">
    <property type="protein sequence ID" value="SFM70090.1"/>
    <property type="molecule type" value="Genomic_DNA"/>
</dbReference>
<dbReference type="RefSeq" id="WP_074906310.1">
    <property type="nucleotide sequence ID" value="NZ_FOUB01000045.1"/>
</dbReference>
<dbReference type="PROSITE" id="PS51257">
    <property type="entry name" value="PROKAR_LIPOPROTEIN"/>
    <property type="match status" value="1"/>
</dbReference>
<evidence type="ECO:0000259" key="12">
    <source>
        <dbReference type="SMART" id="SM00984"/>
    </source>
</evidence>
<feature type="binding site" evidence="11">
    <location>
        <position position="30"/>
    </location>
    <ligand>
        <name>NAD(+)</name>
        <dbReference type="ChEBI" id="CHEBI:57540"/>
    </ligand>
</feature>
<dbReference type="EC" id="1.1.1.22" evidence="3 8"/>
<dbReference type="InterPro" id="IPR036291">
    <property type="entry name" value="NAD(P)-bd_dom_sf"/>
</dbReference>
<evidence type="ECO:0000256" key="5">
    <source>
        <dbReference type="ARBA" id="ARBA00023002"/>
    </source>
</evidence>
<dbReference type="Proteomes" id="UP000183287">
    <property type="component" value="Unassembled WGS sequence"/>
</dbReference>
<dbReference type="Pfam" id="PF03720">
    <property type="entry name" value="UDPG_MGDP_dh_C"/>
    <property type="match status" value="1"/>
</dbReference>
<evidence type="ECO:0000313" key="14">
    <source>
        <dbReference type="Proteomes" id="UP000183287"/>
    </source>
</evidence>
<dbReference type="PIRSF" id="PIRSF500134">
    <property type="entry name" value="UDPglc_DH_bac"/>
    <property type="match status" value="1"/>
</dbReference>
<dbReference type="SUPFAM" id="SSF51735">
    <property type="entry name" value="NAD(P)-binding Rossmann-fold domains"/>
    <property type="match status" value="1"/>
</dbReference>
<comment type="pathway">
    <text evidence="1">Nucleotide-sugar biosynthesis; UDP-alpha-D-glucuronate biosynthesis; UDP-alpha-D-glucuronate from UDP-alpha-D-glucose: step 1/1.</text>
</comment>
<keyword evidence="14" id="KW-1185">Reference proteome</keyword>
<comment type="similarity">
    <text evidence="2 8">Belongs to the UDP-glucose/GDP-mannose dehydrogenase family.</text>
</comment>
<feature type="binding site" evidence="10">
    <location>
        <begin position="255"/>
        <end position="259"/>
    </location>
    <ligand>
        <name>substrate</name>
    </ligand>
</feature>
<dbReference type="Gene3D" id="1.20.5.100">
    <property type="entry name" value="Cytochrome c1, transmembrane anchor, C-terminal"/>
    <property type="match status" value="1"/>
</dbReference>
<dbReference type="NCBIfam" id="TIGR03026">
    <property type="entry name" value="NDP-sugDHase"/>
    <property type="match status" value="1"/>
</dbReference>
<dbReference type="InterPro" id="IPR036220">
    <property type="entry name" value="UDP-Glc/GDP-Man_DH_C_sf"/>
</dbReference>
<evidence type="ECO:0000256" key="8">
    <source>
        <dbReference type="PIRNR" id="PIRNR000124"/>
    </source>
</evidence>
<dbReference type="OrthoDB" id="9803238at2"/>